<feature type="compositionally biased region" description="Basic and acidic residues" evidence="1">
    <location>
        <begin position="427"/>
        <end position="444"/>
    </location>
</feature>
<feature type="compositionally biased region" description="Basic and acidic residues" evidence="1">
    <location>
        <begin position="454"/>
        <end position="473"/>
    </location>
</feature>
<feature type="region of interest" description="Disordered" evidence="1">
    <location>
        <begin position="408"/>
        <end position="473"/>
    </location>
</feature>
<evidence type="ECO:0000313" key="5">
    <source>
        <dbReference type="Proteomes" id="UP001239083"/>
    </source>
</evidence>
<comment type="caution">
    <text evidence="4">The sequence shown here is derived from an EMBL/GenBank/DDBJ whole genome shotgun (WGS) entry which is preliminary data.</text>
</comment>
<feature type="compositionally biased region" description="Basic residues" evidence="1">
    <location>
        <begin position="409"/>
        <end position="426"/>
    </location>
</feature>
<feature type="chain" id="PRO_5046431718" description="GH141-like insertion domain-containing protein" evidence="2">
    <location>
        <begin position="34"/>
        <end position="473"/>
    </location>
</feature>
<accession>A0ABU0RCK1</accession>
<dbReference type="InterPro" id="IPR048482">
    <property type="entry name" value="GH141_ins"/>
</dbReference>
<reference evidence="4 5" key="1">
    <citation type="submission" date="2023-07" db="EMBL/GenBank/DDBJ databases">
        <title>Comparative genomics of wheat-associated soil bacteria to identify genetic determinants of phenazine resistance.</title>
        <authorList>
            <person name="Mouncey N."/>
        </authorList>
    </citation>
    <scope>NUCLEOTIDE SEQUENCE [LARGE SCALE GENOMIC DNA]</scope>
    <source>
        <strain evidence="4 5">V3I3</strain>
    </source>
</reference>
<dbReference type="Proteomes" id="UP001239083">
    <property type="component" value="Unassembled WGS sequence"/>
</dbReference>
<sequence length="473" mass="50749">MTSSRTLTRIAAIGITGVVVATLMSANASPAVAAPNAVQATLHASPTGSGTACTSTSPCSLEGARDRVRLINAHMTGDIVVKLAGGDYAIGSTFRLTESSSIHDSGTNGFTIRYEAAAGATPVFSGGRSITGFSATSGSGSTSIYSAPLPSADFAVGFNSRELYVNGVRATRARSTTSPSGFVAGNDVNVPAYTVPTTGQFAGIASWTNQDDMEIVSQKSWKMRRWGIASVSGSTATMDAAGWTNAFTQPGYYPNTSGVSWLENAKALLDTPGEWFLDRTQRVLSYMPKAGEDLATASVVFGGTVKLLDAAGTSSTPLRNVTFDGVRFEYDSWLEPSDGSGYADFQSGAIYHAPGDWSQANYLTPAGVSFGYAKYITVKNCTFTHMANAALSFGAGVQNSVIDREHLQGHRRQRNQCRRHHHRRPQRDRSGSDHAQRHGVEQRHHDRRRTVLRQLRDQRGLHPSDRYRPQHAS</sequence>
<evidence type="ECO:0000313" key="4">
    <source>
        <dbReference type="EMBL" id="MDQ0895799.1"/>
    </source>
</evidence>
<dbReference type="RefSeq" id="WP_307044173.1">
    <property type="nucleotide sequence ID" value="NZ_JAUSYY010000001.1"/>
</dbReference>
<dbReference type="InterPro" id="IPR011050">
    <property type="entry name" value="Pectin_lyase_fold/virulence"/>
</dbReference>
<evidence type="ECO:0000256" key="2">
    <source>
        <dbReference type="SAM" id="SignalP"/>
    </source>
</evidence>
<keyword evidence="2" id="KW-0732">Signal</keyword>
<protein>
    <recommendedName>
        <fullName evidence="3">GH141-like insertion domain-containing protein</fullName>
    </recommendedName>
</protein>
<dbReference type="Pfam" id="PF21231">
    <property type="entry name" value="GH141_M"/>
    <property type="match status" value="1"/>
</dbReference>
<dbReference type="PANTHER" id="PTHR36453">
    <property type="entry name" value="SECRETED PROTEIN-RELATED"/>
    <property type="match status" value="1"/>
</dbReference>
<proteinExistence type="predicted"/>
<dbReference type="Gene3D" id="2.160.20.10">
    <property type="entry name" value="Single-stranded right-handed beta-helix, Pectin lyase-like"/>
    <property type="match status" value="1"/>
</dbReference>
<dbReference type="InterPro" id="IPR012334">
    <property type="entry name" value="Pectin_lyas_fold"/>
</dbReference>
<evidence type="ECO:0000259" key="3">
    <source>
        <dbReference type="Pfam" id="PF21231"/>
    </source>
</evidence>
<organism evidence="4 5">
    <name type="scientific">Agromyces ramosus</name>
    <dbReference type="NCBI Taxonomy" id="33879"/>
    <lineage>
        <taxon>Bacteria</taxon>
        <taxon>Bacillati</taxon>
        <taxon>Actinomycetota</taxon>
        <taxon>Actinomycetes</taxon>
        <taxon>Micrococcales</taxon>
        <taxon>Microbacteriaceae</taxon>
        <taxon>Agromyces</taxon>
    </lineage>
</organism>
<gene>
    <name evidence="4" type="ORF">QFZ26_003354</name>
</gene>
<dbReference type="SUPFAM" id="SSF51126">
    <property type="entry name" value="Pectin lyase-like"/>
    <property type="match status" value="1"/>
</dbReference>
<dbReference type="EMBL" id="JAUSYY010000001">
    <property type="protein sequence ID" value="MDQ0895799.1"/>
    <property type="molecule type" value="Genomic_DNA"/>
</dbReference>
<keyword evidence="5" id="KW-1185">Reference proteome</keyword>
<dbReference type="PANTHER" id="PTHR36453:SF1">
    <property type="entry name" value="RIGHT HANDED BETA HELIX DOMAIN-CONTAINING PROTEIN"/>
    <property type="match status" value="1"/>
</dbReference>
<feature type="signal peptide" evidence="2">
    <location>
        <begin position="1"/>
        <end position="33"/>
    </location>
</feature>
<evidence type="ECO:0000256" key="1">
    <source>
        <dbReference type="SAM" id="MobiDB-lite"/>
    </source>
</evidence>
<name>A0ABU0RCK1_9MICO</name>
<feature type="domain" description="GH141-like insertion" evidence="3">
    <location>
        <begin position="158"/>
        <end position="289"/>
    </location>
</feature>